<dbReference type="EMBL" id="JAMDMX010000074">
    <property type="protein sequence ID" value="MCY9695518.1"/>
    <property type="molecule type" value="Genomic_DNA"/>
</dbReference>
<organism evidence="2 3">
    <name type="scientific">Paenibacillus alginolyticus</name>
    <dbReference type="NCBI Taxonomy" id="59839"/>
    <lineage>
        <taxon>Bacteria</taxon>
        <taxon>Bacillati</taxon>
        <taxon>Bacillota</taxon>
        <taxon>Bacilli</taxon>
        <taxon>Bacillales</taxon>
        <taxon>Paenibacillaceae</taxon>
        <taxon>Paenibacillus</taxon>
    </lineage>
</organism>
<dbReference type="RefSeq" id="WP_268616813.1">
    <property type="nucleotide sequence ID" value="NZ_JAMDMX010000074.1"/>
</dbReference>
<keyword evidence="3" id="KW-1185">Reference proteome</keyword>
<name>A0ABT4GH48_9BACL</name>
<dbReference type="Proteomes" id="UP001527099">
    <property type="component" value="Unassembled WGS sequence"/>
</dbReference>
<sequence length="554" mass="64393">MENSSIQHSFEGIIRQLQLFHDDAIRKLTMLEEENQGLKRNLFALKAEPSNEQSLSLPFVLDLLSEMKLEDSIGLFLQLLFKKIEPEHVLEELAVYLNQQLEKNESFRFDEVMIIFIQVINNLYDVPKRALDEFIKLLKKVFISDYDDLDEMEAYYRTALEAMVSVQQRECKKRIGSFLKAEFDLTASNLINSNHPELITKYMYTLLFHTLENELSTFYKQRVLPEWPFLDANVDKERFYRFLWYGVLQKVDGQLVGESKEALAFLGNFKDPEIELYTVIYDLRNRSKTIKHEDLSNVEKLLAATSFYKLEKQAIGSMLQQEVKTELEIAIVSDIASRPKWSVVDEVLQIKKNTKECPHCDHVRLVIEEVQVNVYQNKAVNGAIVHEVLRCSVCQRVYLNGKDIPKLKKNAGSREVKVNLDPAQYRPEEKKSVISKPAVLPGAGVSFVWPSTAAEETSSPGSSDGLFKEESNLHRLGYRITGLNRIQRWDILVRKVIPRLPLKEIVYTVANNVKIRKRQVGGKHKFAYAISEWEHDLERLKQEYYKSNFVWPQY</sequence>
<keyword evidence="1" id="KW-0175">Coiled coil</keyword>
<evidence type="ECO:0000313" key="3">
    <source>
        <dbReference type="Proteomes" id="UP001527099"/>
    </source>
</evidence>
<proteinExistence type="predicted"/>
<feature type="coiled-coil region" evidence="1">
    <location>
        <begin position="21"/>
        <end position="48"/>
    </location>
</feature>
<reference evidence="2 3" key="1">
    <citation type="submission" date="2022-05" db="EMBL/GenBank/DDBJ databases">
        <title>Genome Sequencing of Bee-Associated Microbes.</title>
        <authorList>
            <person name="Dunlap C."/>
        </authorList>
    </citation>
    <scope>NUCLEOTIDE SEQUENCE [LARGE SCALE GENOMIC DNA]</scope>
    <source>
        <strain evidence="2 3">NRRL B-14421</strain>
    </source>
</reference>
<evidence type="ECO:0000313" key="2">
    <source>
        <dbReference type="EMBL" id="MCY9695518.1"/>
    </source>
</evidence>
<comment type="caution">
    <text evidence="2">The sequence shown here is derived from an EMBL/GenBank/DDBJ whole genome shotgun (WGS) entry which is preliminary data.</text>
</comment>
<accession>A0ABT4GH48</accession>
<protein>
    <submittedName>
        <fullName evidence="2">Uncharacterized protein</fullName>
    </submittedName>
</protein>
<gene>
    <name evidence="2" type="ORF">M5X19_21800</name>
</gene>
<evidence type="ECO:0000256" key="1">
    <source>
        <dbReference type="SAM" id="Coils"/>
    </source>
</evidence>